<dbReference type="NCBIfam" id="NF009980">
    <property type="entry name" value="PRK13446.1"/>
    <property type="match status" value="1"/>
</dbReference>
<dbReference type="Pfam" id="PF00401">
    <property type="entry name" value="ATP-synt_DE"/>
    <property type="match status" value="1"/>
</dbReference>
<feature type="domain" description="ATP synthase epsilon subunit C-terminal" evidence="14">
    <location>
        <begin position="92"/>
        <end position="131"/>
    </location>
</feature>
<dbReference type="NCBIfam" id="NF001846">
    <property type="entry name" value="PRK00571.1-3"/>
    <property type="match status" value="1"/>
</dbReference>
<comment type="subunit">
    <text evidence="11 12">F-type ATPases have 2 components, CF(1) - the catalytic core - and CF(0) - the membrane proton channel. CF(1) has five subunits: alpha(3), beta(3), gamma(1), delta(1), epsilon(1). CF(0) has three main subunits: a, b and c.</text>
</comment>
<proteinExistence type="inferred from homology"/>
<keyword evidence="6 11" id="KW-0375">Hydrogen ion transport</keyword>
<dbReference type="InterPro" id="IPR036771">
    <property type="entry name" value="ATPsynth_dsu/esu_N"/>
</dbReference>
<evidence type="ECO:0000256" key="10">
    <source>
        <dbReference type="ARBA" id="ARBA00023310"/>
    </source>
</evidence>
<evidence type="ECO:0000256" key="4">
    <source>
        <dbReference type="ARBA" id="ARBA00022448"/>
    </source>
</evidence>
<evidence type="ECO:0000256" key="6">
    <source>
        <dbReference type="ARBA" id="ARBA00022781"/>
    </source>
</evidence>
<gene>
    <name evidence="11" type="primary">atpC</name>
    <name evidence="16" type="ORF">SAMN05660299_01042</name>
</gene>
<reference evidence="16 17" key="1">
    <citation type="submission" date="2016-10" db="EMBL/GenBank/DDBJ databases">
        <authorList>
            <person name="de Groot N.N."/>
        </authorList>
    </citation>
    <scope>NUCLEOTIDE SEQUENCE [LARGE SCALE GENOMIC DNA]</scope>
    <source>
        <strain evidence="16 17">DSM 16981</strain>
    </source>
</reference>
<evidence type="ECO:0000259" key="14">
    <source>
        <dbReference type="Pfam" id="PF00401"/>
    </source>
</evidence>
<evidence type="ECO:0000259" key="15">
    <source>
        <dbReference type="Pfam" id="PF02823"/>
    </source>
</evidence>
<dbReference type="InterPro" id="IPR036794">
    <property type="entry name" value="ATP_F1_dsu/esu_C_sf"/>
</dbReference>
<dbReference type="RefSeq" id="WP_091648878.1">
    <property type="nucleotide sequence ID" value="NZ_FNHQ01000008.1"/>
</dbReference>
<feature type="coiled-coil region" evidence="13">
    <location>
        <begin position="94"/>
        <end position="121"/>
    </location>
</feature>
<evidence type="ECO:0000256" key="2">
    <source>
        <dbReference type="ARBA" id="ARBA00004202"/>
    </source>
</evidence>
<organism evidence="16 17">
    <name type="scientific">Megasphaera paucivorans</name>
    <dbReference type="NCBI Taxonomy" id="349095"/>
    <lineage>
        <taxon>Bacteria</taxon>
        <taxon>Bacillati</taxon>
        <taxon>Bacillota</taxon>
        <taxon>Negativicutes</taxon>
        <taxon>Veillonellales</taxon>
        <taxon>Veillonellaceae</taxon>
        <taxon>Megasphaera</taxon>
    </lineage>
</organism>
<feature type="domain" description="ATP synthase F1 complex delta/epsilon subunit N-terminal" evidence="15">
    <location>
        <begin position="8"/>
        <end position="86"/>
    </location>
</feature>
<accession>A0A1G9TYG8</accession>
<dbReference type="PANTHER" id="PTHR13822:SF10">
    <property type="entry name" value="ATP SYNTHASE EPSILON CHAIN, CHLOROPLASTIC"/>
    <property type="match status" value="1"/>
</dbReference>
<dbReference type="Gene3D" id="2.60.15.10">
    <property type="entry name" value="F0F1 ATP synthase delta/epsilon subunit, N-terminal"/>
    <property type="match status" value="1"/>
</dbReference>
<dbReference type="EMBL" id="FNHQ01000008">
    <property type="protein sequence ID" value="SDM52295.1"/>
    <property type="molecule type" value="Genomic_DNA"/>
</dbReference>
<dbReference type="GO" id="GO:0045259">
    <property type="term" value="C:proton-transporting ATP synthase complex"/>
    <property type="evidence" value="ECO:0007669"/>
    <property type="project" value="UniProtKB-KW"/>
</dbReference>
<evidence type="ECO:0000256" key="3">
    <source>
        <dbReference type="ARBA" id="ARBA00005712"/>
    </source>
</evidence>
<evidence type="ECO:0000256" key="12">
    <source>
        <dbReference type="RuleBase" id="RU003656"/>
    </source>
</evidence>
<comment type="function">
    <text evidence="1 11">Produces ATP from ADP in the presence of a proton gradient across the membrane.</text>
</comment>
<dbReference type="Proteomes" id="UP000199309">
    <property type="component" value="Unassembled WGS sequence"/>
</dbReference>
<dbReference type="InterPro" id="IPR020546">
    <property type="entry name" value="ATP_synth_F1_dsu/esu_N"/>
</dbReference>
<evidence type="ECO:0000256" key="5">
    <source>
        <dbReference type="ARBA" id="ARBA00022475"/>
    </source>
</evidence>
<comment type="subcellular location">
    <subcellularLocation>
        <location evidence="2 11">Cell membrane</location>
        <topology evidence="2 11">Peripheral membrane protein</topology>
    </subcellularLocation>
</comment>
<evidence type="ECO:0000256" key="9">
    <source>
        <dbReference type="ARBA" id="ARBA00023196"/>
    </source>
</evidence>
<dbReference type="PANTHER" id="PTHR13822">
    <property type="entry name" value="ATP SYNTHASE DELTA/EPSILON CHAIN"/>
    <property type="match status" value="1"/>
</dbReference>
<evidence type="ECO:0000256" key="11">
    <source>
        <dbReference type="HAMAP-Rule" id="MF_00530"/>
    </source>
</evidence>
<evidence type="ECO:0000256" key="13">
    <source>
        <dbReference type="SAM" id="Coils"/>
    </source>
</evidence>
<dbReference type="FunFam" id="1.20.5.440:FF:000001">
    <property type="entry name" value="ATP synthase epsilon chain"/>
    <property type="match status" value="1"/>
</dbReference>
<evidence type="ECO:0000256" key="7">
    <source>
        <dbReference type="ARBA" id="ARBA00023065"/>
    </source>
</evidence>
<dbReference type="Pfam" id="PF02823">
    <property type="entry name" value="ATP-synt_DE_N"/>
    <property type="match status" value="1"/>
</dbReference>
<dbReference type="OrthoDB" id="9804110at2"/>
<dbReference type="SUPFAM" id="SSF51344">
    <property type="entry name" value="Epsilon subunit of F1F0-ATP synthase N-terminal domain"/>
    <property type="match status" value="1"/>
</dbReference>
<keyword evidence="5 11" id="KW-1003">Cell membrane</keyword>
<keyword evidence="9 11" id="KW-0139">CF(1)</keyword>
<name>A0A1G9TYG8_9FIRM</name>
<dbReference type="InterPro" id="IPR020547">
    <property type="entry name" value="ATP_synth_F1_esu_C"/>
</dbReference>
<keyword evidence="7 11" id="KW-0406">Ion transport</keyword>
<dbReference type="AlphaFoldDB" id="A0A1G9TYG8"/>
<keyword evidence="4 11" id="KW-0813">Transport</keyword>
<dbReference type="CDD" id="cd12152">
    <property type="entry name" value="F1-ATPase_delta"/>
    <property type="match status" value="1"/>
</dbReference>
<evidence type="ECO:0000256" key="8">
    <source>
        <dbReference type="ARBA" id="ARBA00023136"/>
    </source>
</evidence>
<keyword evidence="8 11" id="KW-0472">Membrane</keyword>
<keyword evidence="13" id="KW-0175">Coiled coil</keyword>
<dbReference type="InterPro" id="IPR001469">
    <property type="entry name" value="ATP_synth_F1_dsu/esu"/>
</dbReference>
<evidence type="ECO:0000313" key="16">
    <source>
        <dbReference type="EMBL" id="SDM52295.1"/>
    </source>
</evidence>
<dbReference type="Gene3D" id="1.20.5.440">
    <property type="entry name" value="ATP synthase delta/epsilon subunit, C-terminal domain"/>
    <property type="match status" value="1"/>
</dbReference>
<evidence type="ECO:0000256" key="1">
    <source>
        <dbReference type="ARBA" id="ARBA00003543"/>
    </source>
</evidence>
<dbReference type="NCBIfam" id="TIGR01216">
    <property type="entry name" value="ATP_synt_epsi"/>
    <property type="match status" value="1"/>
</dbReference>
<keyword evidence="10 11" id="KW-0066">ATP synthesis</keyword>
<dbReference type="SUPFAM" id="SSF46604">
    <property type="entry name" value="Epsilon subunit of F1F0-ATP synthase C-terminal domain"/>
    <property type="match status" value="1"/>
</dbReference>
<dbReference type="GO" id="GO:0005886">
    <property type="term" value="C:plasma membrane"/>
    <property type="evidence" value="ECO:0007669"/>
    <property type="project" value="UniProtKB-SubCell"/>
</dbReference>
<dbReference type="STRING" id="349095.SAMN05660299_01042"/>
<dbReference type="GO" id="GO:0046933">
    <property type="term" value="F:proton-transporting ATP synthase activity, rotational mechanism"/>
    <property type="evidence" value="ECO:0007669"/>
    <property type="project" value="UniProtKB-UniRule"/>
</dbReference>
<comment type="similarity">
    <text evidence="3 11 12">Belongs to the ATPase epsilon chain family.</text>
</comment>
<protein>
    <recommendedName>
        <fullName evidence="11">ATP synthase epsilon chain</fullName>
    </recommendedName>
    <alternativeName>
        <fullName evidence="11">ATP synthase F1 sector epsilon subunit</fullName>
    </alternativeName>
    <alternativeName>
        <fullName evidence="11">F-ATPase epsilon subunit</fullName>
    </alternativeName>
</protein>
<keyword evidence="17" id="KW-1185">Reference proteome</keyword>
<dbReference type="HAMAP" id="MF_00530">
    <property type="entry name" value="ATP_synth_epsil_bac"/>
    <property type="match status" value="1"/>
</dbReference>
<dbReference type="GO" id="GO:0005524">
    <property type="term" value="F:ATP binding"/>
    <property type="evidence" value="ECO:0007669"/>
    <property type="project" value="UniProtKB-UniRule"/>
</dbReference>
<evidence type="ECO:0000313" key="17">
    <source>
        <dbReference type="Proteomes" id="UP000199309"/>
    </source>
</evidence>
<sequence>MADTKKTIQLEIITPDASVFKGEVDFVLVRALDGDLGIMPSHAPLLASLQIWPLMYEKDHDRNGIFVVGGFLEVKNNTVTVITPNAELSGSIDRKRAEEAKRRAEKRLNAKTQDIDVERAQLALHRAIGRIVTVTQYGKKIK</sequence>